<dbReference type="Proteomes" id="UP001595733">
    <property type="component" value="Unassembled WGS sequence"/>
</dbReference>
<evidence type="ECO:0000259" key="1">
    <source>
        <dbReference type="Pfam" id="PF11181"/>
    </source>
</evidence>
<sequence>MISKTANYWILTTGEELKHRLLALRDAGFKEDEVVILAKSGRQVSWLQENTSLQIQTENNSFWDSAVSFFRGEDRVQDVLFRLGFGSDVVERAEAEIDAGHYFVFADRVNGANLGATDDSIRHVVNAPFTDEEEREH</sequence>
<proteinExistence type="predicted"/>
<dbReference type="RefSeq" id="WP_378139864.1">
    <property type="nucleotide sequence ID" value="NZ_JBHSEF010000009.1"/>
</dbReference>
<dbReference type="Pfam" id="PF11181">
    <property type="entry name" value="YflT"/>
    <property type="match status" value="1"/>
</dbReference>
<dbReference type="EMBL" id="JBHSEF010000009">
    <property type="protein sequence ID" value="MFC4353957.1"/>
    <property type="molecule type" value="Genomic_DNA"/>
</dbReference>
<evidence type="ECO:0000313" key="2">
    <source>
        <dbReference type="EMBL" id="MFC4353957.1"/>
    </source>
</evidence>
<keyword evidence="3" id="KW-1185">Reference proteome</keyword>
<dbReference type="InterPro" id="IPR025889">
    <property type="entry name" value="GSP17M-like_dom"/>
</dbReference>
<evidence type="ECO:0000313" key="3">
    <source>
        <dbReference type="Proteomes" id="UP001595733"/>
    </source>
</evidence>
<feature type="domain" description="General stress protein 17M-like" evidence="1">
    <location>
        <begin position="12"/>
        <end position="100"/>
    </location>
</feature>
<accession>A0ABV8URP8</accession>
<comment type="caution">
    <text evidence="2">The sequence shown here is derived from an EMBL/GenBank/DDBJ whole genome shotgun (WGS) entry which is preliminary data.</text>
</comment>
<protein>
    <submittedName>
        <fullName evidence="2">General stress protein</fullName>
    </submittedName>
</protein>
<reference evidence="3" key="1">
    <citation type="journal article" date="2019" name="Int. J. Syst. Evol. Microbiol.">
        <title>The Global Catalogue of Microorganisms (GCM) 10K type strain sequencing project: providing services to taxonomists for standard genome sequencing and annotation.</title>
        <authorList>
            <consortium name="The Broad Institute Genomics Platform"/>
            <consortium name="The Broad Institute Genome Sequencing Center for Infectious Disease"/>
            <person name="Wu L."/>
            <person name="Ma J."/>
        </authorList>
    </citation>
    <scope>NUCLEOTIDE SEQUENCE [LARGE SCALE GENOMIC DNA]</scope>
    <source>
        <strain evidence="3">CCUG 50353</strain>
    </source>
</reference>
<name>A0ABV8URP8_9BACL</name>
<gene>
    <name evidence="2" type="ORF">ACFO0S_02600</name>
</gene>
<organism evidence="2 3">
    <name type="scientific">Chryseomicrobium palamuruense</name>
    <dbReference type="NCBI Taxonomy" id="682973"/>
    <lineage>
        <taxon>Bacteria</taxon>
        <taxon>Bacillati</taxon>
        <taxon>Bacillota</taxon>
        <taxon>Bacilli</taxon>
        <taxon>Bacillales</taxon>
        <taxon>Caryophanaceae</taxon>
        <taxon>Chryseomicrobium</taxon>
    </lineage>
</organism>